<gene>
    <name evidence="2" type="ORF">BJ554DRAFT_3033</name>
</gene>
<feature type="compositionally biased region" description="Low complexity" evidence="1">
    <location>
        <begin position="448"/>
        <end position="459"/>
    </location>
</feature>
<sequence length="745" mass="77078">MPTALAPPTGPQGRRSGGRGEAAAAAAADARAASGPAAGAGAAPPFPASSGLLAGSGGAGALPRRAGFASSLGLAAAGLFPAGGAAAVFPGGAAGCRRAPTLLPTTRSSYSPPLLQPLRPQPHQPQAAPNVPPPGGGYHALRGLQYLSRPYAQQKQQLQNHQLPHNQQLLLQNQQQHRQQLQMPNQHRPQQLLPNQQRQQLLLLPNHQQQQQQPLCSSLANPFLPRNYRYQQTPPIAGLAAPFWRQADLQALDQMLGIANVDELTRGFRPGPLQHTDVPASVNPMDLLKDQSVVRARAEKLPVGPLVFSRDRGVISDENARDNRAAAAGTGTGADAAAAAALGGQKTSSAAKATPDEATHRKTPSAPKSTAGGGKINPTESSVPKKTPDSEVRQKSTSPLKTTPGADTHLKTVPKTAPGAGSQSGAAAAKPSPPAPPTFGDDGKTRDAPAPAGNGPANGILPEQGKDVLKNQKRKSSKNHDDPDETDSERESSALAESVNSQDTVRPQTKPKARFAPTRMMWPTGLQTSSMKLPRPVRKARPPPDAGVGPAVAGEADAGPAQGPETTDVLCVDDVVGFRGTDGREYHARVKGFMSGTLATDDAGHKDAVVAVKKTQPGQPETGARGLATEEDVDMDAPDRRLPDGIGATSGGGGTDTSAKVGNTDDREVLGSAAPRSSVRLLGEVAAEAQNQGPREGSAGNGTLEGRTGNGTLDGRNSETGKSQGAANADDDEVYVWLDWLMPKP</sequence>
<keyword evidence="3" id="KW-1185">Reference proteome</keyword>
<comment type="caution">
    <text evidence="2">The sequence shown here is derived from an EMBL/GenBank/DDBJ whole genome shotgun (WGS) entry which is preliminary data.</text>
</comment>
<protein>
    <submittedName>
        <fullName evidence="2">Uncharacterized protein</fullName>
    </submittedName>
</protein>
<dbReference type="EMBL" id="JAEFCI010010714">
    <property type="protein sequence ID" value="KAG5457058.1"/>
    <property type="molecule type" value="Genomic_DNA"/>
</dbReference>
<evidence type="ECO:0000313" key="3">
    <source>
        <dbReference type="Proteomes" id="UP000673691"/>
    </source>
</evidence>
<accession>A0A8H8DG56</accession>
<organism evidence="2 3">
    <name type="scientific">Olpidium bornovanus</name>
    <dbReference type="NCBI Taxonomy" id="278681"/>
    <lineage>
        <taxon>Eukaryota</taxon>
        <taxon>Fungi</taxon>
        <taxon>Fungi incertae sedis</taxon>
        <taxon>Olpidiomycota</taxon>
        <taxon>Olpidiomycotina</taxon>
        <taxon>Olpidiomycetes</taxon>
        <taxon>Olpidiales</taxon>
        <taxon>Olpidiaceae</taxon>
        <taxon>Olpidium</taxon>
    </lineage>
</organism>
<evidence type="ECO:0000313" key="2">
    <source>
        <dbReference type="EMBL" id="KAG5457058.1"/>
    </source>
</evidence>
<dbReference type="Proteomes" id="UP000673691">
    <property type="component" value="Unassembled WGS sequence"/>
</dbReference>
<feature type="region of interest" description="Disordered" evidence="1">
    <location>
        <begin position="614"/>
        <end position="733"/>
    </location>
</feature>
<feature type="compositionally biased region" description="Low complexity" evidence="1">
    <location>
        <begin position="417"/>
        <end position="430"/>
    </location>
</feature>
<feature type="region of interest" description="Disordered" evidence="1">
    <location>
        <begin position="1"/>
        <end position="50"/>
    </location>
</feature>
<evidence type="ECO:0000256" key="1">
    <source>
        <dbReference type="SAM" id="MobiDB-lite"/>
    </source>
</evidence>
<feature type="compositionally biased region" description="Low complexity" evidence="1">
    <location>
        <begin position="21"/>
        <end position="50"/>
    </location>
</feature>
<feature type="region of interest" description="Disordered" evidence="1">
    <location>
        <begin position="339"/>
        <end position="567"/>
    </location>
</feature>
<reference evidence="2 3" key="1">
    <citation type="journal article" name="Sci. Rep.">
        <title>Genome-scale phylogenetic analyses confirm Olpidium as the closest living zoosporic fungus to the non-flagellated, terrestrial fungi.</title>
        <authorList>
            <person name="Chang Y."/>
            <person name="Rochon D."/>
            <person name="Sekimoto S."/>
            <person name="Wang Y."/>
            <person name="Chovatia M."/>
            <person name="Sandor L."/>
            <person name="Salamov A."/>
            <person name="Grigoriev I.V."/>
            <person name="Stajich J.E."/>
            <person name="Spatafora J.W."/>
        </authorList>
    </citation>
    <scope>NUCLEOTIDE SEQUENCE [LARGE SCALE GENOMIC DNA]</scope>
    <source>
        <strain evidence="2">S191</strain>
    </source>
</reference>
<feature type="compositionally biased region" description="Polar residues" evidence="1">
    <location>
        <begin position="498"/>
        <end position="507"/>
    </location>
</feature>
<feature type="compositionally biased region" description="Low complexity" evidence="1">
    <location>
        <begin position="546"/>
        <end position="561"/>
    </location>
</feature>
<name>A0A8H8DG56_9FUNG</name>
<dbReference type="AlphaFoldDB" id="A0A8H8DG56"/>
<feature type="non-terminal residue" evidence="2">
    <location>
        <position position="745"/>
    </location>
</feature>
<proteinExistence type="predicted"/>
<feature type="region of interest" description="Disordered" evidence="1">
    <location>
        <begin position="103"/>
        <end position="140"/>
    </location>
</feature>